<dbReference type="InterPro" id="IPR010310">
    <property type="entry name" value="T7SS_ESAT-6-like"/>
</dbReference>
<dbReference type="Gene3D" id="1.10.287.850">
    <property type="entry name" value="HP0062-like domain"/>
    <property type="match status" value="1"/>
</dbReference>
<name>A0ABU8FP61_9BACI</name>
<protein>
    <submittedName>
        <fullName evidence="1">WXG100 family type VII secretion target</fullName>
    </submittedName>
</protein>
<comment type="caution">
    <text evidence="1">The sequence shown here is derived from an EMBL/GenBank/DDBJ whole genome shotgun (WGS) entry which is preliminary data.</text>
</comment>
<evidence type="ECO:0000313" key="2">
    <source>
        <dbReference type="Proteomes" id="UP001372526"/>
    </source>
</evidence>
<organism evidence="1 2">
    <name type="scientific">Bacillus bruguierae</name>
    <dbReference type="NCBI Taxonomy" id="3127667"/>
    <lineage>
        <taxon>Bacteria</taxon>
        <taxon>Bacillati</taxon>
        <taxon>Bacillota</taxon>
        <taxon>Bacilli</taxon>
        <taxon>Bacillales</taxon>
        <taxon>Bacillaceae</taxon>
        <taxon>Bacillus</taxon>
    </lineage>
</organism>
<dbReference type="SUPFAM" id="SSF140453">
    <property type="entry name" value="EsxAB dimer-like"/>
    <property type="match status" value="1"/>
</dbReference>
<proteinExistence type="predicted"/>
<dbReference type="RefSeq" id="WP_336474640.1">
    <property type="nucleotide sequence ID" value="NZ_JBAWSX010000029.1"/>
</dbReference>
<dbReference type="Pfam" id="PF06013">
    <property type="entry name" value="WXG100"/>
    <property type="match status" value="1"/>
</dbReference>
<sequence>MGQVRVDPDKLEAAADFISRNREAMERVIRELLQVTFELQMSWEGIARQRFFDEFFSKWK</sequence>
<dbReference type="InterPro" id="IPR036689">
    <property type="entry name" value="ESAT-6-like_sf"/>
</dbReference>
<evidence type="ECO:0000313" key="1">
    <source>
        <dbReference type="EMBL" id="MEI4804476.1"/>
    </source>
</evidence>
<reference evidence="1 2" key="1">
    <citation type="submission" date="2024-01" db="EMBL/GenBank/DDBJ databases">
        <title>Seven novel Bacillus-like species.</title>
        <authorList>
            <person name="Liu G."/>
        </authorList>
    </citation>
    <scope>NUCLEOTIDE SEQUENCE [LARGE SCALE GENOMIC DNA]</scope>
    <source>
        <strain evidence="1 2">FJAT-51639</strain>
    </source>
</reference>
<dbReference type="EMBL" id="JBAWSX010000029">
    <property type="protein sequence ID" value="MEI4804476.1"/>
    <property type="molecule type" value="Genomic_DNA"/>
</dbReference>
<keyword evidence="2" id="KW-1185">Reference proteome</keyword>
<accession>A0ABU8FP61</accession>
<gene>
    <name evidence="1" type="ORF">WAZ07_25520</name>
</gene>
<dbReference type="Proteomes" id="UP001372526">
    <property type="component" value="Unassembled WGS sequence"/>
</dbReference>